<protein>
    <submittedName>
        <fullName evidence="1">Uncharacterized protein</fullName>
    </submittedName>
</protein>
<dbReference type="AlphaFoldDB" id="A0A135Z363"/>
<dbReference type="PATRIC" id="fig|2702.101.peg.1211"/>
<name>A0A135Z363_GARVA</name>
<dbReference type="RefSeq" id="WP_075523961.1">
    <property type="nucleotide sequence ID" value="NZ_KQ961873.1"/>
</dbReference>
<accession>A0A135Z363</accession>
<sequence>MYRGTTPTNVFRTDVDLENASVLFVSYKQNGKVVLEKSLEDVSVKKTLVTVNLTQKETLLFQNGIVTIQIRAKFPDNTAIASNLIRTTAEEIVKDGEI</sequence>
<dbReference type="Proteomes" id="UP000070505">
    <property type="component" value="Unassembled WGS sequence"/>
</dbReference>
<organism evidence="1 2">
    <name type="scientific">Gardnerella vaginalis</name>
    <dbReference type="NCBI Taxonomy" id="2702"/>
    <lineage>
        <taxon>Bacteria</taxon>
        <taxon>Bacillati</taxon>
        <taxon>Actinomycetota</taxon>
        <taxon>Actinomycetes</taxon>
        <taxon>Bifidobacteriales</taxon>
        <taxon>Bifidobacteriaceae</taxon>
        <taxon>Gardnerella</taxon>
    </lineage>
</organism>
<evidence type="ECO:0000313" key="2">
    <source>
        <dbReference type="Proteomes" id="UP000070505"/>
    </source>
</evidence>
<proteinExistence type="predicted"/>
<gene>
    <name evidence="1" type="ORF">HMPREF3230_01224</name>
</gene>
<reference evidence="1 2" key="1">
    <citation type="submission" date="2016-02" db="EMBL/GenBank/DDBJ databases">
        <authorList>
            <person name="Wen L."/>
            <person name="He K."/>
            <person name="Yang H."/>
        </authorList>
    </citation>
    <scope>NUCLEOTIDE SEQUENCE [LARGE SCALE GENOMIC DNA]</scope>
    <source>
        <strain evidence="1 2">CMW7778B</strain>
    </source>
</reference>
<evidence type="ECO:0000313" key="1">
    <source>
        <dbReference type="EMBL" id="KXI16087.1"/>
    </source>
</evidence>
<comment type="caution">
    <text evidence="1">The sequence shown here is derived from an EMBL/GenBank/DDBJ whole genome shotgun (WGS) entry which is preliminary data.</text>
</comment>
<dbReference type="EMBL" id="LSRC01000050">
    <property type="protein sequence ID" value="KXI16087.1"/>
    <property type="molecule type" value="Genomic_DNA"/>
</dbReference>